<protein>
    <submittedName>
        <fullName evidence="5">T9SS type A sorting domain-containing protein</fullName>
    </submittedName>
</protein>
<name>A0A7D7QW07_9FLAO</name>
<evidence type="ECO:0000259" key="3">
    <source>
        <dbReference type="Pfam" id="PF18962"/>
    </source>
</evidence>
<proteinExistence type="predicted"/>
<keyword evidence="1 2" id="KW-0732">Signal</keyword>
<dbReference type="AlphaFoldDB" id="A0A7D7QW07"/>
<dbReference type="NCBIfam" id="NF038128">
    <property type="entry name" value="choice_anch_J"/>
    <property type="match status" value="1"/>
</dbReference>
<keyword evidence="7" id="KW-1185">Reference proteome</keyword>
<accession>A0A7D7QW07</accession>
<dbReference type="Pfam" id="PF18962">
    <property type="entry name" value="Por_Secre_tail"/>
    <property type="match status" value="1"/>
</dbReference>
<feature type="domain" description="Secretion system C-terminal sorting" evidence="3">
    <location>
        <begin position="236"/>
        <end position="301"/>
    </location>
</feature>
<sequence length="303" mass="32451">MRKIILSACLAVYSFANAQTNVYSYGFDTDFGTDWTRTNQSTAPPATPTLWSKATYTAQTTSIFGSGIGGVPSGQAGGQNSFALVNYTSTNTGTISNWLITPTVNVQDGDVVTFYTRKGTDGTTDYPDRLELRYSSAATTVVPSTGPTDVGSFTNLGVSVNPNQAVGFVYPQTWTQYTFNITGVGSTPVPVKFAFRYFVTSAGPSGTNSDIIGIDSFQVTRSTMAIGEVSRNKLSVYPNPTTDFIKIDGAYKLQSVAVYDMSGRKVAVTVKGNTVDVTSLSNGTYIIDIETYSGNVSEKFIKK</sequence>
<evidence type="ECO:0000256" key="1">
    <source>
        <dbReference type="ARBA" id="ARBA00022729"/>
    </source>
</evidence>
<gene>
    <name evidence="5" type="ORF">H1R16_11820</name>
    <name evidence="4" type="ORF">H2507_03640</name>
</gene>
<evidence type="ECO:0000313" key="7">
    <source>
        <dbReference type="Proteomes" id="UP000539710"/>
    </source>
</evidence>
<dbReference type="Proteomes" id="UP000539710">
    <property type="component" value="Unassembled WGS sequence"/>
</dbReference>
<reference evidence="4" key="3">
    <citation type="submission" date="2020-07" db="EMBL/GenBank/DDBJ databases">
        <authorList>
            <person name="Yang C."/>
        </authorList>
    </citation>
    <scope>NUCLEOTIDE SEQUENCE</scope>
    <source>
        <strain evidence="4">Cx-624</strain>
    </source>
</reference>
<dbReference type="EMBL" id="JACEUX010000001">
    <property type="protein sequence ID" value="MBA5246255.1"/>
    <property type="molecule type" value="Genomic_DNA"/>
</dbReference>
<evidence type="ECO:0000313" key="4">
    <source>
        <dbReference type="EMBL" id="MBA5246255.1"/>
    </source>
</evidence>
<dbReference type="NCBIfam" id="TIGR04183">
    <property type="entry name" value="Por_Secre_tail"/>
    <property type="match status" value="1"/>
</dbReference>
<dbReference type="InterPro" id="IPR026444">
    <property type="entry name" value="Secre_tail"/>
</dbReference>
<organism evidence="5 6">
    <name type="scientific">Marnyiella aurantia</name>
    <dbReference type="NCBI Taxonomy" id="2758037"/>
    <lineage>
        <taxon>Bacteria</taxon>
        <taxon>Pseudomonadati</taxon>
        <taxon>Bacteroidota</taxon>
        <taxon>Flavobacteriia</taxon>
        <taxon>Flavobacteriales</taxon>
        <taxon>Weeksellaceae</taxon>
        <taxon>Marnyiella</taxon>
    </lineage>
</organism>
<feature type="signal peptide" evidence="2">
    <location>
        <begin position="1"/>
        <end position="18"/>
    </location>
</feature>
<dbReference type="KEGG" id="cbau:H1R16_11820"/>
<dbReference type="Proteomes" id="UP000515349">
    <property type="component" value="Chromosome"/>
</dbReference>
<dbReference type="Gene3D" id="2.60.120.200">
    <property type="match status" value="1"/>
</dbReference>
<evidence type="ECO:0000313" key="5">
    <source>
        <dbReference type="EMBL" id="QMS98370.1"/>
    </source>
</evidence>
<reference evidence="7" key="2">
    <citation type="submission" date="2020-07" db="EMBL/GenBank/DDBJ databases">
        <title>Flavobacterium sp. xlx-214.</title>
        <authorList>
            <person name="Yang C."/>
        </authorList>
    </citation>
    <scope>NUCLEOTIDE SEQUENCE [LARGE SCALE GENOMIC DNA]</scope>
    <source>
        <strain evidence="7">CX-624</strain>
    </source>
</reference>
<evidence type="ECO:0000313" key="6">
    <source>
        <dbReference type="Proteomes" id="UP000515349"/>
    </source>
</evidence>
<reference evidence="5 6" key="1">
    <citation type="submission" date="2020-07" db="EMBL/GenBank/DDBJ databases">
        <title>Chryseobacterium sp.cx-624.</title>
        <authorList>
            <person name="Yang C."/>
        </authorList>
    </citation>
    <scope>NUCLEOTIDE SEQUENCE [LARGE SCALE GENOMIC DNA]</scope>
    <source>
        <strain evidence="5">Cx-624</strain>
        <strain evidence="6">cx-624</strain>
    </source>
</reference>
<dbReference type="RefSeq" id="WP_181886343.1">
    <property type="nucleotide sequence ID" value="NZ_CP059472.1"/>
</dbReference>
<feature type="chain" id="PRO_5044656375" evidence="2">
    <location>
        <begin position="19"/>
        <end position="303"/>
    </location>
</feature>
<dbReference type="EMBL" id="CP059472">
    <property type="protein sequence ID" value="QMS98370.1"/>
    <property type="molecule type" value="Genomic_DNA"/>
</dbReference>
<evidence type="ECO:0000256" key="2">
    <source>
        <dbReference type="SAM" id="SignalP"/>
    </source>
</evidence>